<evidence type="ECO:0000313" key="3">
    <source>
        <dbReference type="EMBL" id="PKI33099.1"/>
    </source>
</evidence>
<feature type="compositionally biased region" description="Basic and acidic residues" evidence="1">
    <location>
        <begin position="70"/>
        <end position="81"/>
    </location>
</feature>
<dbReference type="GO" id="GO:0005886">
    <property type="term" value="C:plasma membrane"/>
    <property type="evidence" value="ECO:0007669"/>
    <property type="project" value="TreeGrafter"/>
</dbReference>
<dbReference type="AlphaFoldDB" id="A0A2I0HMZ8"/>
<comment type="caution">
    <text evidence="3">The sequence shown here is derived from an EMBL/GenBank/DDBJ whole genome shotgun (WGS) entry which is preliminary data.</text>
</comment>
<name>A0A2I0HMZ8_PUNGR</name>
<dbReference type="Pfam" id="PF05627">
    <property type="entry name" value="AvrRpt-cleavage"/>
    <property type="match status" value="2"/>
</dbReference>
<dbReference type="PANTHER" id="PTHR33159:SF49">
    <property type="entry name" value="RPM1-INTERACTING PROTEIN 4"/>
    <property type="match status" value="1"/>
</dbReference>
<gene>
    <name evidence="3" type="ORF">CRG98_046508</name>
</gene>
<dbReference type="InterPro" id="IPR008700">
    <property type="entry name" value="TypeIII_avirulence_cleave"/>
</dbReference>
<feature type="compositionally biased region" description="Low complexity" evidence="1">
    <location>
        <begin position="82"/>
        <end position="102"/>
    </location>
</feature>
<organism evidence="3 4">
    <name type="scientific">Punica granatum</name>
    <name type="common">Pomegranate</name>
    <dbReference type="NCBI Taxonomy" id="22663"/>
    <lineage>
        <taxon>Eukaryota</taxon>
        <taxon>Viridiplantae</taxon>
        <taxon>Streptophyta</taxon>
        <taxon>Embryophyta</taxon>
        <taxon>Tracheophyta</taxon>
        <taxon>Spermatophyta</taxon>
        <taxon>Magnoliopsida</taxon>
        <taxon>eudicotyledons</taxon>
        <taxon>Gunneridae</taxon>
        <taxon>Pentapetalae</taxon>
        <taxon>rosids</taxon>
        <taxon>malvids</taxon>
        <taxon>Myrtales</taxon>
        <taxon>Lythraceae</taxon>
        <taxon>Punica</taxon>
    </lineage>
</organism>
<evidence type="ECO:0000259" key="2">
    <source>
        <dbReference type="Pfam" id="PF05627"/>
    </source>
</evidence>
<sequence>MPLTQSHVPKFGNWDSDNVPYTTFFENARREKTGVKMNPNDPEENPEAFVFGQGGPAVGWPAVSAFNGPNRDKRSSSEKQQRSGASESGSSDRSSSGYSRRQQSYDRVQSDHSKKGPSESSKSYSNSVTRGPQHSRQMSGSQPSDDTHRRAASIPKFGAWDEMDPRSGESFTVIFNKVKEEKHNASSNFPTVPPQPISTYPGDRGKQTSPSLASKICCCLYSKGRE</sequence>
<feature type="domain" description="RIN4 pathogenic type III effector avirulence factor Avr cleavage site" evidence="2">
    <location>
        <begin position="6"/>
        <end position="32"/>
    </location>
</feature>
<feature type="region of interest" description="Disordered" evidence="1">
    <location>
        <begin position="182"/>
        <end position="210"/>
    </location>
</feature>
<proteinExistence type="predicted"/>
<keyword evidence="4" id="KW-1185">Reference proteome</keyword>
<dbReference type="STRING" id="22663.A0A2I0HMZ8"/>
<feature type="domain" description="RIN4 pathogenic type III effector avirulence factor Avr cleavage site" evidence="2">
    <location>
        <begin position="150"/>
        <end position="182"/>
    </location>
</feature>
<dbReference type="Proteomes" id="UP000233551">
    <property type="component" value="Unassembled WGS sequence"/>
</dbReference>
<dbReference type="PANTHER" id="PTHR33159">
    <property type="entry name" value="RPM1-INTERACTING PROTEIN 4 (RIN4) FAMILY PROTEIN"/>
    <property type="match status" value="1"/>
</dbReference>
<feature type="compositionally biased region" description="Basic and acidic residues" evidence="1">
    <location>
        <begin position="108"/>
        <end position="117"/>
    </location>
</feature>
<dbReference type="EMBL" id="PGOL01006976">
    <property type="protein sequence ID" value="PKI33099.1"/>
    <property type="molecule type" value="Genomic_DNA"/>
</dbReference>
<reference evidence="3 4" key="1">
    <citation type="submission" date="2017-11" db="EMBL/GenBank/DDBJ databases">
        <title>De-novo sequencing of pomegranate (Punica granatum L.) genome.</title>
        <authorList>
            <person name="Akparov Z."/>
            <person name="Amiraslanov A."/>
            <person name="Hajiyeva S."/>
            <person name="Abbasov M."/>
            <person name="Kaur K."/>
            <person name="Hamwieh A."/>
            <person name="Solovyev V."/>
            <person name="Salamov A."/>
            <person name="Braich B."/>
            <person name="Kosarev P."/>
            <person name="Mahmoud A."/>
            <person name="Hajiyev E."/>
            <person name="Babayeva S."/>
            <person name="Izzatullayeva V."/>
            <person name="Mammadov A."/>
            <person name="Mammadov A."/>
            <person name="Sharifova S."/>
            <person name="Ojaghi J."/>
            <person name="Eynullazada K."/>
            <person name="Bayramov B."/>
            <person name="Abdulazimova A."/>
            <person name="Shahmuradov I."/>
        </authorList>
    </citation>
    <scope>NUCLEOTIDE SEQUENCE [LARGE SCALE GENOMIC DNA]</scope>
    <source>
        <strain evidence="4">cv. AG2017</strain>
        <tissue evidence="3">Leaf</tissue>
    </source>
</reference>
<feature type="compositionally biased region" description="Polar residues" evidence="1">
    <location>
        <begin position="118"/>
        <end position="144"/>
    </location>
</feature>
<evidence type="ECO:0000256" key="1">
    <source>
        <dbReference type="SAM" id="MobiDB-lite"/>
    </source>
</evidence>
<accession>A0A2I0HMZ8</accession>
<protein>
    <recommendedName>
        <fullName evidence="2">RIN4 pathogenic type III effector avirulence factor Avr cleavage site domain-containing protein</fullName>
    </recommendedName>
</protein>
<evidence type="ECO:0000313" key="4">
    <source>
        <dbReference type="Proteomes" id="UP000233551"/>
    </source>
</evidence>
<dbReference type="InterPro" id="IPR040387">
    <property type="entry name" value="RIN4/NOI4"/>
</dbReference>
<feature type="region of interest" description="Disordered" evidence="1">
    <location>
        <begin position="27"/>
        <end position="166"/>
    </location>
</feature>
<feature type="region of interest" description="Disordered" evidence="1">
    <location>
        <begin position="1"/>
        <end position="20"/>
    </location>
</feature>